<dbReference type="SUPFAM" id="SSF57997">
    <property type="entry name" value="Tropomyosin"/>
    <property type="match status" value="1"/>
</dbReference>
<keyword evidence="3" id="KW-1133">Transmembrane helix</keyword>
<dbReference type="Proteomes" id="UP000678499">
    <property type="component" value="Unassembled WGS sequence"/>
</dbReference>
<proteinExistence type="predicted"/>
<evidence type="ECO:0000313" key="4">
    <source>
        <dbReference type="EMBL" id="CAD7280853.1"/>
    </source>
</evidence>
<accession>A0A7R9BSN7</accession>
<dbReference type="AlphaFoldDB" id="A0A7R9BSN7"/>
<evidence type="ECO:0000256" key="3">
    <source>
        <dbReference type="SAM" id="Phobius"/>
    </source>
</evidence>
<evidence type="ECO:0000256" key="2">
    <source>
        <dbReference type="SAM" id="MobiDB-lite"/>
    </source>
</evidence>
<keyword evidence="1" id="KW-0175">Coiled coil</keyword>
<keyword evidence="5" id="KW-1185">Reference proteome</keyword>
<keyword evidence="3" id="KW-0472">Membrane</keyword>
<dbReference type="EMBL" id="OA884479">
    <property type="protein sequence ID" value="CAD7280853.1"/>
    <property type="molecule type" value="Genomic_DNA"/>
</dbReference>
<reference evidence="4" key="1">
    <citation type="submission" date="2020-11" db="EMBL/GenBank/DDBJ databases">
        <authorList>
            <person name="Tran Van P."/>
        </authorList>
    </citation>
    <scope>NUCLEOTIDE SEQUENCE</scope>
</reference>
<feature type="region of interest" description="Disordered" evidence="2">
    <location>
        <begin position="1"/>
        <end position="35"/>
    </location>
</feature>
<dbReference type="EMBL" id="CAJPEX010002442">
    <property type="protein sequence ID" value="CAG0921005.1"/>
    <property type="molecule type" value="Genomic_DNA"/>
</dbReference>
<organism evidence="4">
    <name type="scientific">Notodromas monacha</name>
    <dbReference type="NCBI Taxonomy" id="399045"/>
    <lineage>
        <taxon>Eukaryota</taxon>
        <taxon>Metazoa</taxon>
        <taxon>Ecdysozoa</taxon>
        <taxon>Arthropoda</taxon>
        <taxon>Crustacea</taxon>
        <taxon>Oligostraca</taxon>
        <taxon>Ostracoda</taxon>
        <taxon>Podocopa</taxon>
        <taxon>Podocopida</taxon>
        <taxon>Cypridocopina</taxon>
        <taxon>Cypridoidea</taxon>
        <taxon>Cyprididae</taxon>
        <taxon>Notodromas</taxon>
    </lineage>
</organism>
<dbReference type="Gene3D" id="1.10.287.1490">
    <property type="match status" value="1"/>
</dbReference>
<evidence type="ECO:0000256" key="1">
    <source>
        <dbReference type="SAM" id="Coils"/>
    </source>
</evidence>
<keyword evidence="3" id="KW-0812">Transmembrane</keyword>
<sequence length="361" mass="40922">MEEHRSNETETQGNPGHGESMDMVQDKDELLRKKDSEIHELQEASMIKEMEINVLKSKLKEHEQNTDSHVVKDDSEEILILRTLCKDKEFVVDALNKQVESLQEEILAFQQQQTDANVDAAEFKELSAENEALKYDCISKNERIDGLLAQIKQLESVSESSNTISAENESLKADIKVKNERLETLQQQVEMLEENFAHHQNELKVFSAKGDEDQAIVDQLHHDLENAKGQIKELEMKLKTAEEEKTISAQELAHFQSTFPALEDSRNREEAKRKLLESNLEVLKDELAKSRAAYMESKRELDSLSSKKQSIQKDEFLPVDQVYAAIGIDASGKSEVEVTVVGLVSLGISLLLALIFSIVSW</sequence>
<feature type="compositionally biased region" description="Basic and acidic residues" evidence="2">
    <location>
        <begin position="24"/>
        <end position="35"/>
    </location>
</feature>
<evidence type="ECO:0000313" key="5">
    <source>
        <dbReference type="Proteomes" id="UP000678499"/>
    </source>
</evidence>
<feature type="coiled-coil region" evidence="1">
    <location>
        <begin position="168"/>
        <end position="314"/>
    </location>
</feature>
<name>A0A7R9BSN7_9CRUS</name>
<feature type="transmembrane region" description="Helical" evidence="3">
    <location>
        <begin position="338"/>
        <end position="359"/>
    </location>
</feature>
<feature type="coiled-coil region" evidence="1">
    <location>
        <begin position="85"/>
        <end position="112"/>
    </location>
</feature>
<protein>
    <submittedName>
        <fullName evidence="4">Uncharacterized protein</fullName>
    </submittedName>
</protein>
<gene>
    <name evidence="4" type="ORF">NMOB1V02_LOCUS8510</name>
</gene>